<feature type="region of interest" description="Disordered" evidence="1">
    <location>
        <begin position="294"/>
        <end position="346"/>
    </location>
</feature>
<evidence type="ECO:0000256" key="1">
    <source>
        <dbReference type="SAM" id="MobiDB-lite"/>
    </source>
</evidence>
<evidence type="ECO:0000313" key="3">
    <source>
        <dbReference type="RefSeq" id="XP_028028888.1"/>
    </source>
</evidence>
<organism evidence="2 3">
    <name type="scientific">Bombyx mandarina</name>
    <name type="common">Wild silk moth</name>
    <name type="synonym">Wild silkworm</name>
    <dbReference type="NCBI Taxonomy" id="7092"/>
    <lineage>
        <taxon>Eukaryota</taxon>
        <taxon>Metazoa</taxon>
        <taxon>Ecdysozoa</taxon>
        <taxon>Arthropoda</taxon>
        <taxon>Hexapoda</taxon>
        <taxon>Insecta</taxon>
        <taxon>Pterygota</taxon>
        <taxon>Neoptera</taxon>
        <taxon>Endopterygota</taxon>
        <taxon>Lepidoptera</taxon>
        <taxon>Glossata</taxon>
        <taxon>Ditrysia</taxon>
        <taxon>Bombycoidea</taxon>
        <taxon>Bombycidae</taxon>
        <taxon>Bombycinae</taxon>
        <taxon>Bombyx</taxon>
    </lineage>
</organism>
<dbReference type="GeneID" id="114242078"/>
<proteinExistence type="predicted"/>
<reference evidence="3" key="1">
    <citation type="submission" date="2025-08" db="UniProtKB">
        <authorList>
            <consortium name="RefSeq"/>
        </authorList>
    </citation>
    <scope>IDENTIFICATION</scope>
    <source>
        <tissue evidence="3">Silk gland</tissue>
    </source>
</reference>
<sequence>MALGYHNVNATSHLMKVVVQIMSFMLCTPCGPMVCYKYEDCGPPKKKSADGNSGAEEGGSKKKDENENQLKRTKSRELRGGIMYYSCHCIKRNGLQHDCRRTGCSGEPTCLALPDPLCAPSQLARARGLADPAALSAHLQNQEGSSSGRAEVSGSTGGNRFIVCELKGIVPGTSADTSEKCCKCPNLVATQVSKSEKGSNSCVCKDNSCKKSPSDVKGGAGSVFKFDENTLNSILKSFEKKELISKGTTGHARELKEREGPCTRPGCIHRKPPPPCLWNAPCKADCFETSPNNQAGHNQLRDDGGITTDSKSSKTDRPPLHSLTMKLLNPTGCSSGEDGATGSNGPLSGLPVLLMKLC</sequence>
<name>A0A6J2JHX4_BOMMA</name>
<protein>
    <submittedName>
        <fullName evidence="3">Uncharacterized protein LOC114242078</fullName>
    </submittedName>
</protein>
<gene>
    <name evidence="3" type="primary">LOC114242078</name>
</gene>
<dbReference type="KEGG" id="bman:114242078"/>
<feature type="region of interest" description="Disordered" evidence="1">
    <location>
        <begin position="44"/>
        <end position="74"/>
    </location>
</feature>
<accession>A0A6J2JHX4</accession>
<feature type="compositionally biased region" description="Basic and acidic residues" evidence="1">
    <location>
        <begin position="58"/>
        <end position="74"/>
    </location>
</feature>
<dbReference type="Proteomes" id="UP000504629">
    <property type="component" value="Unplaced"/>
</dbReference>
<keyword evidence="2" id="KW-1185">Reference proteome</keyword>
<dbReference type="AlphaFoldDB" id="A0A6J2JHX4"/>
<dbReference type="RefSeq" id="XP_028028888.1">
    <property type="nucleotide sequence ID" value="XM_028173087.1"/>
</dbReference>
<evidence type="ECO:0000313" key="2">
    <source>
        <dbReference type="Proteomes" id="UP000504629"/>
    </source>
</evidence>
<dbReference type="OrthoDB" id="6611808at2759"/>